<sequence>MTWGNAERWERSGRSAATGGPRTPTPRTSAPAAGEGVIKAKIALYSKRGKPARRSQVINFSDHDIVRIYGAEYRGVVQYYLLAGDVRRPHRVRWVMLTSMLKTPAAKHHTSVRRIAAKHKARTCF</sequence>
<evidence type="ECO:0000313" key="4">
    <source>
        <dbReference type="Proteomes" id="UP000756710"/>
    </source>
</evidence>
<reference evidence="3 4" key="1">
    <citation type="submission" date="2021-03" db="EMBL/GenBank/DDBJ databases">
        <title>Genomic Encyclopedia of Type Strains, Phase IV (KMG-IV): sequencing the most valuable type-strain genomes for metagenomic binning, comparative biology and taxonomic classification.</title>
        <authorList>
            <person name="Goeker M."/>
        </authorList>
    </citation>
    <scope>NUCLEOTIDE SEQUENCE [LARGE SCALE GENOMIC DNA]</scope>
    <source>
        <strain evidence="3 4">DSM 41954</strain>
    </source>
</reference>
<dbReference type="RefSeq" id="WP_245388428.1">
    <property type="nucleotide sequence ID" value="NZ_BAABDR010000029.1"/>
</dbReference>
<proteinExistence type="predicted"/>
<accession>A0ABS4MY02</accession>
<evidence type="ECO:0000259" key="2">
    <source>
        <dbReference type="Pfam" id="PF01348"/>
    </source>
</evidence>
<feature type="domain" description="Domain X" evidence="2">
    <location>
        <begin position="44"/>
        <end position="116"/>
    </location>
</feature>
<comment type="caution">
    <text evidence="3">The sequence shown here is derived from an EMBL/GenBank/DDBJ whole genome shotgun (WGS) entry which is preliminary data.</text>
</comment>
<organism evidence="3 4">
    <name type="scientific">Streptomyces iranensis</name>
    <dbReference type="NCBI Taxonomy" id="576784"/>
    <lineage>
        <taxon>Bacteria</taxon>
        <taxon>Bacillati</taxon>
        <taxon>Actinomycetota</taxon>
        <taxon>Actinomycetes</taxon>
        <taxon>Kitasatosporales</taxon>
        <taxon>Streptomycetaceae</taxon>
        <taxon>Streptomyces</taxon>
        <taxon>Streptomyces violaceusniger group</taxon>
    </lineage>
</organism>
<evidence type="ECO:0000313" key="3">
    <source>
        <dbReference type="EMBL" id="MBP2064069.1"/>
    </source>
</evidence>
<dbReference type="InterPro" id="IPR024937">
    <property type="entry name" value="Domain_X"/>
</dbReference>
<dbReference type="Proteomes" id="UP000756710">
    <property type="component" value="Unassembled WGS sequence"/>
</dbReference>
<protein>
    <recommendedName>
        <fullName evidence="2">Domain X domain-containing protein</fullName>
    </recommendedName>
</protein>
<dbReference type="EMBL" id="JAGGLR010000014">
    <property type="protein sequence ID" value="MBP2064069.1"/>
    <property type="molecule type" value="Genomic_DNA"/>
</dbReference>
<feature type="region of interest" description="Disordered" evidence="1">
    <location>
        <begin position="1"/>
        <end position="34"/>
    </location>
</feature>
<dbReference type="Pfam" id="PF01348">
    <property type="entry name" value="Intron_maturas2"/>
    <property type="match status" value="1"/>
</dbReference>
<gene>
    <name evidence="3" type="ORF">J2Z30_005092</name>
</gene>
<evidence type="ECO:0000256" key="1">
    <source>
        <dbReference type="SAM" id="MobiDB-lite"/>
    </source>
</evidence>
<keyword evidence="4" id="KW-1185">Reference proteome</keyword>
<name>A0ABS4MY02_9ACTN</name>
<feature type="compositionally biased region" description="Low complexity" evidence="1">
    <location>
        <begin position="15"/>
        <end position="34"/>
    </location>
</feature>